<evidence type="ECO:0000256" key="12">
    <source>
        <dbReference type="ARBA" id="ARBA00033470"/>
    </source>
</evidence>
<evidence type="ECO:0000256" key="8">
    <source>
        <dbReference type="ARBA" id="ARBA00022741"/>
    </source>
</evidence>
<feature type="compositionally biased region" description="Basic residues" evidence="14">
    <location>
        <begin position="104"/>
        <end position="116"/>
    </location>
</feature>
<evidence type="ECO:0000256" key="10">
    <source>
        <dbReference type="ARBA" id="ARBA00022840"/>
    </source>
</evidence>
<dbReference type="Proteomes" id="UP001189429">
    <property type="component" value="Unassembled WGS sequence"/>
</dbReference>
<evidence type="ECO:0000259" key="15">
    <source>
        <dbReference type="Pfam" id="PF01326"/>
    </source>
</evidence>
<dbReference type="PANTHER" id="PTHR43030:SF1">
    <property type="entry name" value="PHOSPHOENOLPYRUVATE SYNTHASE"/>
    <property type="match status" value="1"/>
</dbReference>
<evidence type="ECO:0000256" key="6">
    <source>
        <dbReference type="ARBA" id="ARBA00022679"/>
    </source>
</evidence>
<evidence type="ECO:0000256" key="1">
    <source>
        <dbReference type="ARBA" id="ARBA00001946"/>
    </source>
</evidence>
<reference evidence="16" key="1">
    <citation type="submission" date="2023-10" db="EMBL/GenBank/DDBJ databases">
        <authorList>
            <person name="Chen Y."/>
            <person name="Shah S."/>
            <person name="Dougan E. K."/>
            <person name="Thang M."/>
            <person name="Chan C."/>
        </authorList>
    </citation>
    <scope>NUCLEOTIDE SEQUENCE [LARGE SCALE GENOMIC DNA]</scope>
</reference>
<dbReference type="InterPro" id="IPR013815">
    <property type="entry name" value="ATP_grasp_subdomain_1"/>
</dbReference>
<evidence type="ECO:0000256" key="14">
    <source>
        <dbReference type="SAM" id="MobiDB-lite"/>
    </source>
</evidence>
<protein>
    <recommendedName>
        <fullName evidence="5">pyruvate, water dikinase</fullName>
        <ecNumber evidence="5">2.7.9.2</ecNumber>
    </recommendedName>
    <alternativeName>
        <fullName evidence="12">Pyruvate, water dikinase</fullName>
    </alternativeName>
</protein>
<name>A0ABN9UTB5_9DINO</name>
<dbReference type="Pfam" id="PF01326">
    <property type="entry name" value="PPDK_N"/>
    <property type="match status" value="1"/>
</dbReference>
<comment type="pathway">
    <text evidence="3">Carbohydrate biosynthesis; gluconeogenesis.</text>
</comment>
<feature type="region of interest" description="Disordered" evidence="14">
    <location>
        <begin position="320"/>
        <end position="360"/>
    </location>
</feature>
<evidence type="ECO:0000256" key="9">
    <source>
        <dbReference type="ARBA" id="ARBA00022777"/>
    </source>
</evidence>
<comment type="similarity">
    <text evidence="4">Belongs to the PEP-utilizing enzyme family.</text>
</comment>
<dbReference type="Gene3D" id="3.30.1490.20">
    <property type="entry name" value="ATP-grasp fold, A domain"/>
    <property type="match status" value="1"/>
</dbReference>
<evidence type="ECO:0000256" key="3">
    <source>
        <dbReference type="ARBA" id="ARBA00004742"/>
    </source>
</evidence>
<gene>
    <name evidence="16" type="ORF">PCOR1329_LOCUS50951</name>
</gene>
<dbReference type="Gene3D" id="3.30.470.20">
    <property type="entry name" value="ATP-grasp fold, B domain"/>
    <property type="match status" value="1"/>
</dbReference>
<dbReference type="InterPro" id="IPR002192">
    <property type="entry name" value="PPDK_AMP/ATP-bd"/>
</dbReference>
<evidence type="ECO:0000256" key="5">
    <source>
        <dbReference type="ARBA" id="ARBA00011996"/>
    </source>
</evidence>
<sequence length="360" mass="38817">MAQMAQAITSRSSPLTQLAHHVSRSIAFRARKPEAAMALSAFAAAPSQPAAAGRLLAPAAEARGRPEPAGVELSAGAAVGPGAIGLAATGGAAAGQAPEEVRGRPRAQGRGVRRRLPQGGLGDRINEALEDEGIYIDVTKVQEVGKKVRQMIMDQPLQAEFEDELKRQWERVSQGNEGFRVTVRSSATAEDFPDASFAGQQETYPSVLVYENLKENVHQSYAPLVTDHAVSNRHEKGFDHRTVQLCACVQQMVRSEAASAGVMFTLDTEPGFQDAVFVTSAWGFGETVVGGTVNPDEFHVFEMTLRQGKEAVVSETMGSKLAKTVHAKEGGSKTTDTIPERRAGRFKNRPRFSSRSPRHW</sequence>
<evidence type="ECO:0000256" key="7">
    <source>
        <dbReference type="ARBA" id="ARBA00022723"/>
    </source>
</evidence>
<organism evidence="16 17">
    <name type="scientific">Prorocentrum cordatum</name>
    <dbReference type="NCBI Taxonomy" id="2364126"/>
    <lineage>
        <taxon>Eukaryota</taxon>
        <taxon>Sar</taxon>
        <taxon>Alveolata</taxon>
        <taxon>Dinophyceae</taxon>
        <taxon>Prorocentrales</taxon>
        <taxon>Prorocentraceae</taxon>
        <taxon>Prorocentrum</taxon>
    </lineage>
</organism>
<comment type="caution">
    <text evidence="16">The sequence shown here is derived from an EMBL/GenBank/DDBJ whole genome shotgun (WGS) entry which is preliminary data.</text>
</comment>
<dbReference type="EC" id="2.7.9.2" evidence="5"/>
<keyword evidence="8" id="KW-0547">Nucleotide-binding</keyword>
<evidence type="ECO:0000256" key="2">
    <source>
        <dbReference type="ARBA" id="ARBA00002988"/>
    </source>
</evidence>
<keyword evidence="10" id="KW-0067">ATP-binding</keyword>
<dbReference type="InterPro" id="IPR006319">
    <property type="entry name" value="PEP_synth"/>
</dbReference>
<evidence type="ECO:0000256" key="4">
    <source>
        <dbReference type="ARBA" id="ARBA00007837"/>
    </source>
</evidence>
<feature type="domain" description="Pyruvate phosphate dikinase AMP/ATP-binding" evidence="15">
    <location>
        <begin position="113"/>
        <end position="344"/>
    </location>
</feature>
<feature type="compositionally biased region" description="Basic residues" evidence="14">
    <location>
        <begin position="344"/>
        <end position="360"/>
    </location>
</feature>
<accession>A0ABN9UTB5</accession>
<dbReference type="PANTHER" id="PTHR43030">
    <property type="entry name" value="PHOSPHOENOLPYRUVATE SYNTHASE"/>
    <property type="match status" value="1"/>
</dbReference>
<keyword evidence="7" id="KW-0479">Metal-binding</keyword>
<evidence type="ECO:0000256" key="11">
    <source>
        <dbReference type="ARBA" id="ARBA00022842"/>
    </source>
</evidence>
<evidence type="ECO:0000256" key="13">
    <source>
        <dbReference type="ARBA" id="ARBA00047700"/>
    </source>
</evidence>
<proteinExistence type="inferred from homology"/>
<dbReference type="EMBL" id="CAUYUJ010016171">
    <property type="protein sequence ID" value="CAK0862564.1"/>
    <property type="molecule type" value="Genomic_DNA"/>
</dbReference>
<evidence type="ECO:0000313" key="17">
    <source>
        <dbReference type="Proteomes" id="UP001189429"/>
    </source>
</evidence>
<keyword evidence="11" id="KW-0460">Magnesium</keyword>
<comment type="function">
    <text evidence="2">Catalyzes the phosphorylation of pyruvate to phosphoenolpyruvate.</text>
</comment>
<keyword evidence="9" id="KW-0418">Kinase</keyword>
<dbReference type="SUPFAM" id="SSF56059">
    <property type="entry name" value="Glutathione synthetase ATP-binding domain-like"/>
    <property type="match status" value="1"/>
</dbReference>
<comment type="cofactor">
    <cofactor evidence="1">
        <name>Mg(2+)</name>
        <dbReference type="ChEBI" id="CHEBI:18420"/>
    </cofactor>
</comment>
<evidence type="ECO:0000313" key="16">
    <source>
        <dbReference type="EMBL" id="CAK0862564.1"/>
    </source>
</evidence>
<comment type="catalytic activity">
    <reaction evidence="13">
        <text>pyruvate + ATP + H2O = phosphoenolpyruvate + AMP + phosphate + 2 H(+)</text>
        <dbReference type="Rhea" id="RHEA:11364"/>
        <dbReference type="ChEBI" id="CHEBI:15361"/>
        <dbReference type="ChEBI" id="CHEBI:15377"/>
        <dbReference type="ChEBI" id="CHEBI:15378"/>
        <dbReference type="ChEBI" id="CHEBI:30616"/>
        <dbReference type="ChEBI" id="CHEBI:43474"/>
        <dbReference type="ChEBI" id="CHEBI:58702"/>
        <dbReference type="ChEBI" id="CHEBI:456215"/>
        <dbReference type="EC" id="2.7.9.2"/>
    </reaction>
</comment>
<keyword evidence="17" id="KW-1185">Reference proteome</keyword>
<feature type="region of interest" description="Disordered" evidence="14">
    <location>
        <begin position="90"/>
        <end position="121"/>
    </location>
</feature>
<keyword evidence="6" id="KW-0808">Transferase</keyword>